<accession>A0A4V3D1T8</accession>
<keyword evidence="2" id="KW-1185">Reference proteome</keyword>
<gene>
    <name evidence="1" type="ORF">DFQ04_3453</name>
</gene>
<dbReference type="AlphaFoldDB" id="A0A4V3D1T8"/>
<dbReference type="OrthoDB" id="9811416at2"/>
<proteinExistence type="predicted"/>
<dbReference type="EMBL" id="SNYF01000010">
    <property type="protein sequence ID" value="TDQ13729.1"/>
    <property type="molecule type" value="Genomic_DNA"/>
</dbReference>
<evidence type="ECO:0000313" key="1">
    <source>
        <dbReference type="EMBL" id="TDQ13729.1"/>
    </source>
</evidence>
<comment type="caution">
    <text evidence="1">The sequence shown here is derived from an EMBL/GenBank/DDBJ whole genome shotgun (WGS) entry which is preliminary data.</text>
</comment>
<protein>
    <submittedName>
        <fullName evidence="1">Outer membrane protein assembly factor BamA</fullName>
    </submittedName>
</protein>
<dbReference type="RefSeq" id="WP_133558085.1">
    <property type="nucleotide sequence ID" value="NZ_SNYF01000010.1"/>
</dbReference>
<dbReference type="Proteomes" id="UP000294535">
    <property type="component" value="Unassembled WGS sequence"/>
</dbReference>
<organism evidence="1 2">
    <name type="scientific">Algoriphagus boseongensis</name>
    <dbReference type="NCBI Taxonomy" id="1442587"/>
    <lineage>
        <taxon>Bacteria</taxon>
        <taxon>Pseudomonadati</taxon>
        <taxon>Bacteroidota</taxon>
        <taxon>Cytophagia</taxon>
        <taxon>Cytophagales</taxon>
        <taxon>Cyclobacteriaceae</taxon>
        <taxon>Algoriphagus</taxon>
    </lineage>
</organism>
<reference evidence="1 2" key="1">
    <citation type="submission" date="2019-03" db="EMBL/GenBank/DDBJ databases">
        <title>Genomic Encyclopedia of Type Strains, Phase III (KMG-III): the genomes of soil and plant-associated and newly described type strains.</title>
        <authorList>
            <person name="Whitman W."/>
        </authorList>
    </citation>
    <scope>NUCLEOTIDE SEQUENCE [LARGE SCALE GENOMIC DNA]</scope>
    <source>
        <strain evidence="1 2">CECT 8446</strain>
    </source>
</reference>
<sequence>MKLKLFLLGLVALPFLGYGQQSIRISWIFPQENQHELWLNNQDLAGRKIDSLVNFFQSQGYLETRYDSQISSDTSFVNFHLGPLYSWSELAVESVPIELIQKFGKPGLSYQEPYLWIDKLIKDGENQGFPFAQAKIDSIVIREKRLSGIVVFDPGPLIVWDSLEINSGSKTKRNYLQLLSGLAPGEAFSQEKFDKTNRRLRQSPYFSFSNPPELSFQYQKARPFYSLRERQINIFDGIIGFLPNENEPGKLLVTGQIDLQLYHLAGKGRDFSLQWQRLNVQSQSLELAFKEAFVFRSLLDFGAQFSLLKQDSSFVNRTFELDFGYRISDSGYLNFFTKRQAGDLIDSGVGSDLQELPQSIDYRWNQYGIRGEWTNLDDRIFPRRGWNFSANFAVGNKRILDNTAIPEELYEGLEENSLQMQGFFGVENHIFIKPQWGMYFRGEAGFIDNNQLFLNEFFRLGGLKSIRGFNEKFFFAKSYGLLSMEQRLYFGQSSYLLAFADFGMLSNPYNSPKNDKPFSFGSGINLDTGGGLFSFVFALGKSTIQPLSFEYARIHFGYLARF</sequence>
<evidence type="ECO:0000313" key="2">
    <source>
        <dbReference type="Proteomes" id="UP000294535"/>
    </source>
</evidence>
<name>A0A4V3D1T8_9BACT</name>
<dbReference type="Gene3D" id="2.40.160.50">
    <property type="entry name" value="membrane protein fhac: a member of the omp85/tpsb transporter family"/>
    <property type="match status" value="1"/>
</dbReference>